<organism evidence="1 2">
    <name type="scientific">Thelohanellus kitauei</name>
    <name type="common">Myxosporean</name>
    <dbReference type="NCBI Taxonomy" id="669202"/>
    <lineage>
        <taxon>Eukaryota</taxon>
        <taxon>Metazoa</taxon>
        <taxon>Cnidaria</taxon>
        <taxon>Myxozoa</taxon>
        <taxon>Myxosporea</taxon>
        <taxon>Bivalvulida</taxon>
        <taxon>Platysporina</taxon>
        <taxon>Myxobolidae</taxon>
        <taxon>Thelohanellus</taxon>
    </lineage>
</organism>
<dbReference type="Proteomes" id="UP000031668">
    <property type="component" value="Unassembled WGS sequence"/>
</dbReference>
<dbReference type="Gene3D" id="2.30.30.850">
    <property type="match status" value="1"/>
</dbReference>
<comment type="caution">
    <text evidence="1">The sequence shown here is derived from an EMBL/GenBank/DDBJ whole genome shotgun (WGS) entry which is preliminary data.</text>
</comment>
<dbReference type="AlphaFoldDB" id="A0A0C2N4D2"/>
<keyword evidence="2" id="KW-1185">Reference proteome</keyword>
<protein>
    <submittedName>
        <fullName evidence="1">Retrovirus-related Pol polyprotein</fullName>
    </submittedName>
</protein>
<reference evidence="1 2" key="1">
    <citation type="journal article" date="2014" name="Genome Biol. Evol.">
        <title>The genome of the myxosporean Thelohanellus kitauei shows adaptations to nutrient acquisition within its fish host.</title>
        <authorList>
            <person name="Yang Y."/>
            <person name="Xiong J."/>
            <person name="Zhou Z."/>
            <person name="Huo F."/>
            <person name="Miao W."/>
            <person name="Ran C."/>
            <person name="Liu Y."/>
            <person name="Zhang J."/>
            <person name="Feng J."/>
            <person name="Wang M."/>
            <person name="Wang M."/>
            <person name="Wang L."/>
            <person name="Yao B."/>
        </authorList>
    </citation>
    <scope>NUCLEOTIDE SEQUENCE [LARGE SCALE GENOMIC DNA]</scope>
    <source>
        <strain evidence="1">Wuqing</strain>
    </source>
</reference>
<dbReference type="EMBL" id="JWZT01001836">
    <property type="protein sequence ID" value="KII71190.1"/>
    <property type="molecule type" value="Genomic_DNA"/>
</dbReference>
<sequence length="113" mass="13280">MELRIFSFSKLGYEAPAYESEGTEIEEKARETIHIGIEKYKDIYDQKSCKHIYKVGDKVLLRNINSYGLDKSYDGPYEIISAKPHNYVITNDKNEWETTVHRNRIKKFNDNDA</sequence>
<name>A0A0C2N4D2_THEKT</name>
<gene>
    <name evidence="1" type="ORF">RF11_09212</name>
</gene>
<proteinExistence type="predicted"/>
<evidence type="ECO:0000313" key="2">
    <source>
        <dbReference type="Proteomes" id="UP000031668"/>
    </source>
</evidence>
<evidence type="ECO:0000313" key="1">
    <source>
        <dbReference type="EMBL" id="KII71190.1"/>
    </source>
</evidence>
<dbReference type="OrthoDB" id="2193640at2759"/>
<accession>A0A0C2N4D2</accession>